<dbReference type="Proteomes" id="UP001189429">
    <property type="component" value="Unassembled WGS sequence"/>
</dbReference>
<proteinExistence type="predicted"/>
<name>A0ABN9S711_9DINO</name>
<keyword evidence="2" id="KW-1185">Reference proteome</keyword>
<organism evidence="1 2">
    <name type="scientific">Prorocentrum cordatum</name>
    <dbReference type="NCBI Taxonomy" id="2364126"/>
    <lineage>
        <taxon>Eukaryota</taxon>
        <taxon>Sar</taxon>
        <taxon>Alveolata</taxon>
        <taxon>Dinophyceae</taxon>
        <taxon>Prorocentrales</taxon>
        <taxon>Prorocentraceae</taxon>
        <taxon>Prorocentrum</taxon>
    </lineage>
</organism>
<evidence type="ECO:0000313" key="1">
    <source>
        <dbReference type="EMBL" id="CAK0827649.1"/>
    </source>
</evidence>
<reference evidence="1" key="1">
    <citation type="submission" date="2023-10" db="EMBL/GenBank/DDBJ databases">
        <authorList>
            <person name="Chen Y."/>
            <person name="Shah S."/>
            <person name="Dougan E. K."/>
            <person name="Thang M."/>
            <person name="Chan C."/>
        </authorList>
    </citation>
    <scope>NUCLEOTIDE SEQUENCE [LARGE SCALE GENOMIC DNA]</scope>
</reference>
<sequence length="256" mass="26315">MVSPRGGRTRAHARFLREGMLLPMPASRVVRAAMRGGARGAPRARGPVALAGLVWGAAMAAGLAACAAGARAFCPPAAAGAALAAARRPAAVPRGCRRGACLQRRARLRVGEPAYWERRYTTRDKGDSQDDVDDRGAGWLCQYAGPLQQTLVSVTREDPQSRLGGTRVPLPRLGADLVSSPTVHEFSASRGAAGALACFAGGGGGGCFSAERLGAILECHGATVGQRGGLVGLSWDLAEIIGGSGHVPGMQGSDRR</sequence>
<comment type="caution">
    <text evidence="1">The sequence shown here is derived from an EMBL/GenBank/DDBJ whole genome shotgun (WGS) entry which is preliminary data.</text>
</comment>
<protein>
    <submittedName>
        <fullName evidence="1">Uncharacterized protein</fullName>
    </submittedName>
</protein>
<dbReference type="EMBL" id="CAUYUJ010009779">
    <property type="protein sequence ID" value="CAK0827649.1"/>
    <property type="molecule type" value="Genomic_DNA"/>
</dbReference>
<accession>A0ABN9S711</accession>
<evidence type="ECO:0000313" key="2">
    <source>
        <dbReference type="Proteomes" id="UP001189429"/>
    </source>
</evidence>
<gene>
    <name evidence="1" type="ORF">PCOR1329_LOCUS27131</name>
</gene>